<comment type="similarity">
    <text evidence="4">Belongs to the glycosyltransferase 18 family.</text>
</comment>
<keyword evidence="6" id="KW-0964">Secreted</keyword>
<dbReference type="FunCoup" id="A0A6P8HT61">
    <property type="interactions" value="735"/>
</dbReference>
<dbReference type="RefSeq" id="XP_031559579.1">
    <property type="nucleotide sequence ID" value="XM_031703719.1"/>
</dbReference>
<dbReference type="Pfam" id="PF15024">
    <property type="entry name" value="Glyco_transf_18"/>
    <property type="match status" value="3"/>
</dbReference>
<dbReference type="GO" id="GO:0005576">
    <property type="term" value="C:extracellular region"/>
    <property type="evidence" value="ECO:0007669"/>
    <property type="project" value="UniProtKB-SubCell"/>
</dbReference>
<evidence type="ECO:0000256" key="6">
    <source>
        <dbReference type="ARBA" id="ARBA00022525"/>
    </source>
</evidence>
<keyword evidence="8" id="KW-0808">Transferase</keyword>
<feature type="domain" description="Glycosyltransferase family 18 catalytic" evidence="17">
    <location>
        <begin position="168"/>
        <end position="198"/>
    </location>
</feature>
<dbReference type="GO" id="GO:0006487">
    <property type="term" value="P:protein N-linked glycosylation"/>
    <property type="evidence" value="ECO:0007669"/>
    <property type="project" value="TreeGrafter"/>
</dbReference>
<feature type="domain" description="Glycosyltransferase family 18 catalytic" evidence="17">
    <location>
        <begin position="288"/>
        <end position="853"/>
    </location>
</feature>
<keyword evidence="19" id="KW-1185">Reference proteome</keyword>
<protein>
    <recommendedName>
        <fullName evidence="5">alpha-1,6-mannosyl-glycoprotein 6-beta-N-acetylglucosaminyltransferase</fullName>
        <ecNumber evidence="5">2.4.1.155</ecNumber>
    </recommendedName>
</protein>
<comment type="subcellular location">
    <subcellularLocation>
        <location evidence="1">Golgi apparatus membrane</location>
        <topology evidence="1">Single-pass type II membrane protein</topology>
    </subcellularLocation>
    <subcellularLocation>
        <location evidence="2">Secreted</location>
    </subcellularLocation>
</comment>
<keyword evidence="9 16" id="KW-0812">Transmembrane</keyword>
<gene>
    <name evidence="20" type="primary">LOC116295791</name>
</gene>
<reference evidence="20" key="1">
    <citation type="submission" date="2025-08" db="UniProtKB">
        <authorList>
            <consortium name="RefSeq"/>
        </authorList>
    </citation>
    <scope>IDENTIFICATION</scope>
    <source>
        <tissue evidence="20">Tentacle</tissue>
    </source>
</reference>
<dbReference type="Pfam" id="PF15027">
    <property type="entry name" value="MGT5A_N"/>
    <property type="match status" value="1"/>
</dbReference>
<evidence type="ECO:0000256" key="9">
    <source>
        <dbReference type="ARBA" id="ARBA00022692"/>
    </source>
</evidence>
<evidence type="ECO:0000256" key="1">
    <source>
        <dbReference type="ARBA" id="ARBA00004323"/>
    </source>
</evidence>
<dbReference type="EC" id="2.4.1.155" evidence="5"/>
<comment type="catalytic activity">
    <reaction evidence="15">
        <text>N(4)-{beta-D-GlcNAc-(1-&gt;2)-[beta-D-GlcNAc-(1-&gt;4)]-alpha-D-Man-(1-&gt;3)-[beta-D-GlcNAc-(1-&gt;2)-alpha-D-Man-(1-&gt;6)]-beta-D-Man-(1-&gt;4)-beta-D-GlcNAc-(1-&gt;4)-beta-D-GlcNAc}-L-asparaginyl-[protein] + UDP-N-acetyl-alpha-D-glucosamine = N(4)-{beta-D-GlcNAc-(1-&gt;2)-[beta-D-GlcNAc-(1-&gt;4)]-alpha-D-Man-(1-&gt;3)-[beta-D-GlcNAc-(1-&gt;2)-[beta-D-GlcNAc-(1-&gt;6)]-alpha-D-Man-(1-&gt;6)]-beta-D-Man-(1-&gt;4)-beta-D-GlcNAc-(1-&gt;4)-beta-D-GlcNAc}-L-asparaginyl-[protein] + UDP + H(+)</text>
        <dbReference type="Rhea" id="RHEA:16921"/>
        <dbReference type="Rhea" id="RHEA-COMP:14374"/>
        <dbReference type="Rhea" id="RHEA-COMP:14377"/>
        <dbReference type="ChEBI" id="CHEBI:15378"/>
        <dbReference type="ChEBI" id="CHEBI:57705"/>
        <dbReference type="ChEBI" id="CHEBI:58223"/>
        <dbReference type="ChEBI" id="CHEBI:139507"/>
        <dbReference type="ChEBI" id="CHEBI:139510"/>
        <dbReference type="EC" id="2.4.1.155"/>
    </reaction>
</comment>
<keyword evidence="13 16" id="KW-0472">Membrane</keyword>
<dbReference type="InterPro" id="IPR026116">
    <property type="entry name" value="GT18_cat"/>
</dbReference>
<dbReference type="Proteomes" id="UP000515163">
    <property type="component" value="Unplaced"/>
</dbReference>
<evidence type="ECO:0000256" key="14">
    <source>
        <dbReference type="ARBA" id="ARBA00023180"/>
    </source>
</evidence>
<dbReference type="GeneID" id="116295791"/>
<keyword evidence="7" id="KW-0328">Glycosyltransferase</keyword>
<dbReference type="PANTHER" id="PTHR15075">
    <property type="entry name" value="ALPHA-MANNOSIDE BETA-1,6-N-ACETYLGLUCOSAMINYLTRANSFERASE"/>
    <property type="match status" value="1"/>
</dbReference>
<feature type="domain" description="MGT5A-like N-terminal" evidence="18">
    <location>
        <begin position="6"/>
        <end position="118"/>
    </location>
</feature>
<dbReference type="AlphaFoldDB" id="A0A6P8HT61"/>
<keyword evidence="11 16" id="KW-1133">Transmembrane helix</keyword>
<evidence type="ECO:0000259" key="18">
    <source>
        <dbReference type="Pfam" id="PF15027"/>
    </source>
</evidence>
<dbReference type="InterPro" id="IPR027833">
    <property type="entry name" value="MGT5A-like_N"/>
</dbReference>
<evidence type="ECO:0000256" key="16">
    <source>
        <dbReference type="SAM" id="Phobius"/>
    </source>
</evidence>
<evidence type="ECO:0000256" key="5">
    <source>
        <dbReference type="ARBA" id="ARBA00012671"/>
    </source>
</evidence>
<evidence type="ECO:0000313" key="19">
    <source>
        <dbReference type="Proteomes" id="UP000515163"/>
    </source>
</evidence>
<keyword evidence="14" id="KW-0325">Glycoprotein</keyword>
<dbReference type="OrthoDB" id="2113294at2759"/>
<keyword evidence="12" id="KW-0333">Golgi apparatus</keyword>
<evidence type="ECO:0000256" key="13">
    <source>
        <dbReference type="ARBA" id="ARBA00023136"/>
    </source>
</evidence>
<dbReference type="InterPro" id="IPR052105">
    <property type="entry name" value="MGAT5_Glycosyltransferase"/>
</dbReference>
<proteinExistence type="inferred from homology"/>
<evidence type="ECO:0000313" key="20">
    <source>
        <dbReference type="RefSeq" id="XP_031559579.1"/>
    </source>
</evidence>
<evidence type="ECO:0000259" key="17">
    <source>
        <dbReference type="Pfam" id="PF15024"/>
    </source>
</evidence>
<sequence length="867" mass="98985">MQRQRHSFKLTSHRVGVILILLSFIWGLYLIKIQLDERSSQPDYLKARIIQLSREYIKALAREKSLGGIDGQVPKDVEDMKKATAVLLQSMMDRIHILEIQVESVIVNSTQEFQNLANQIKSLNSSIYNGNRTTVWEDKCVIPNDPSYPECLQKFNWLEKNWKKDPRFAKHGVNGSRCSILKYLSEVEAWCPKPQFNCEIPNDSAFPHCSAKVQWMRKYWTSDPKFRGHGVDGSDCSILYYLSEVENWCPSVAGHTSVSDCAVPNNPSHPSCMAKVAWMRNFWKSDACYAKDYGVNGTICSFLVYLSEVENWCPLLPGRARPTVVSTKPLLKPNFHQKELSGLLTLLDDKNAIKFRWIKTRITRMWPAWREALKFLKSNRDSSKDVRKKILIHIGVLASESTLHFAENAYKGGPLGELVQWSDLISSLYLLGHDITVSADINKLQQALGSVKHGRKNSCPIHISDDFDLIYLDYYGIRQLISKIGSLMPYFKCKFRILDSFGTEAQFNYAGFTEKIPGGSMGLWGRHNLNLRQFMTMFPHSPDNSFLGFVVGEKPPDVKQPKKKKPRALVYGKHFYMWKDLKNKEFLNIINKYLEIHATVGGANDFELRKYIPSFVINHGVLPAAEVQSLLQQSMVFVGLGFPYEGPAPLEAIANGCFYLNPKFTPPRNRLNTPFFKDKPTLRKITSQHPYTEEYISKPYVYTIDIDNDAEVEEVLKAILVSEPVKPYMPFEFTHEGMLERLHEFVQKQDFCGQSHWPPIETLRPIKGDISKSCKETCHEKEMVCEPEFFQEINLPEQLTRAGFPCNTTRSEDTPSLVAPGYREDPPACLLQAQPLLFSCTATSPSTSRLCPCRDFKKGQVALCKSC</sequence>
<comment type="pathway">
    <text evidence="3">Protein modification; protein glycosylation.</text>
</comment>
<organism evidence="19 20">
    <name type="scientific">Actinia tenebrosa</name>
    <name type="common">Australian red waratah sea anemone</name>
    <dbReference type="NCBI Taxonomy" id="6105"/>
    <lineage>
        <taxon>Eukaryota</taxon>
        <taxon>Metazoa</taxon>
        <taxon>Cnidaria</taxon>
        <taxon>Anthozoa</taxon>
        <taxon>Hexacorallia</taxon>
        <taxon>Actiniaria</taxon>
        <taxon>Actiniidae</taxon>
        <taxon>Actinia</taxon>
    </lineage>
</organism>
<dbReference type="GO" id="GO:0030144">
    <property type="term" value="F:alpha-1,6-mannosylglycoprotein 6-beta-N-acetylglucosaminyltransferase activity"/>
    <property type="evidence" value="ECO:0007669"/>
    <property type="project" value="UniProtKB-EC"/>
</dbReference>
<dbReference type="PANTHER" id="PTHR15075:SF2">
    <property type="entry name" value="ALPHA-1,6-MANNOSYLGLYCOPROTEIN 6-BETA-N-ACETYLGLUCOSAMINYLTRANSFERASE"/>
    <property type="match status" value="1"/>
</dbReference>
<evidence type="ECO:0000256" key="2">
    <source>
        <dbReference type="ARBA" id="ARBA00004613"/>
    </source>
</evidence>
<evidence type="ECO:0000256" key="4">
    <source>
        <dbReference type="ARBA" id="ARBA00007477"/>
    </source>
</evidence>
<evidence type="ECO:0000256" key="7">
    <source>
        <dbReference type="ARBA" id="ARBA00022676"/>
    </source>
</evidence>
<name>A0A6P8HT61_ACTTE</name>
<accession>A0A6P8HT61</accession>
<dbReference type="GO" id="GO:0000139">
    <property type="term" value="C:Golgi membrane"/>
    <property type="evidence" value="ECO:0007669"/>
    <property type="project" value="UniProtKB-SubCell"/>
</dbReference>
<evidence type="ECO:0000256" key="3">
    <source>
        <dbReference type="ARBA" id="ARBA00004922"/>
    </source>
</evidence>
<evidence type="ECO:0000256" key="10">
    <source>
        <dbReference type="ARBA" id="ARBA00022968"/>
    </source>
</evidence>
<dbReference type="KEGG" id="aten:116295791"/>
<dbReference type="UniPathway" id="UPA00378"/>
<feature type="domain" description="Glycosyltransferase family 18 catalytic" evidence="17">
    <location>
        <begin position="228"/>
        <end position="259"/>
    </location>
</feature>
<evidence type="ECO:0000256" key="15">
    <source>
        <dbReference type="ARBA" id="ARBA00048243"/>
    </source>
</evidence>
<keyword evidence="10" id="KW-0735">Signal-anchor</keyword>
<feature type="transmembrane region" description="Helical" evidence="16">
    <location>
        <begin position="12"/>
        <end position="31"/>
    </location>
</feature>
<evidence type="ECO:0000256" key="12">
    <source>
        <dbReference type="ARBA" id="ARBA00023034"/>
    </source>
</evidence>
<evidence type="ECO:0000256" key="8">
    <source>
        <dbReference type="ARBA" id="ARBA00022679"/>
    </source>
</evidence>
<evidence type="ECO:0000256" key="11">
    <source>
        <dbReference type="ARBA" id="ARBA00022989"/>
    </source>
</evidence>
<dbReference type="InParanoid" id="A0A6P8HT61"/>